<name>A0ABU8WBF3_9BURK</name>
<gene>
    <name evidence="2" type="ORF">WKW80_36330</name>
</gene>
<dbReference type="EMBL" id="JBBKZV010000067">
    <property type="protein sequence ID" value="MEJ8827386.1"/>
    <property type="molecule type" value="Genomic_DNA"/>
</dbReference>
<dbReference type="Pfam" id="PF01636">
    <property type="entry name" value="APH"/>
    <property type="match status" value="1"/>
</dbReference>
<evidence type="ECO:0000313" key="3">
    <source>
        <dbReference type="Proteomes" id="UP001363010"/>
    </source>
</evidence>
<dbReference type="PANTHER" id="PTHR47829">
    <property type="entry name" value="HYDROLASE, PUTATIVE (AFU_ORTHOLOGUE AFUA_1G12880)-RELATED"/>
    <property type="match status" value="1"/>
</dbReference>
<protein>
    <submittedName>
        <fullName evidence="2">Phosphotransferase</fullName>
    </submittedName>
</protein>
<dbReference type="InterPro" id="IPR052898">
    <property type="entry name" value="ACAD10-like"/>
</dbReference>
<dbReference type="SUPFAM" id="SSF56112">
    <property type="entry name" value="Protein kinase-like (PK-like)"/>
    <property type="match status" value="1"/>
</dbReference>
<dbReference type="Gene3D" id="3.30.200.20">
    <property type="entry name" value="Phosphorylase Kinase, domain 1"/>
    <property type="match status" value="1"/>
</dbReference>
<organism evidence="2 3">
    <name type="scientific">Variovorax humicola</name>
    <dbReference type="NCBI Taxonomy" id="1769758"/>
    <lineage>
        <taxon>Bacteria</taxon>
        <taxon>Pseudomonadati</taxon>
        <taxon>Pseudomonadota</taxon>
        <taxon>Betaproteobacteria</taxon>
        <taxon>Burkholderiales</taxon>
        <taxon>Comamonadaceae</taxon>
        <taxon>Variovorax</taxon>
    </lineage>
</organism>
<reference evidence="2 3" key="1">
    <citation type="submission" date="2024-03" db="EMBL/GenBank/DDBJ databases">
        <title>Novel species of the genus Variovorax.</title>
        <authorList>
            <person name="Liu Q."/>
            <person name="Xin Y.-H."/>
        </authorList>
    </citation>
    <scope>NUCLEOTIDE SEQUENCE [LARGE SCALE GENOMIC DNA]</scope>
    <source>
        <strain evidence="2 3">KACC 18501</strain>
    </source>
</reference>
<dbReference type="InterPro" id="IPR002575">
    <property type="entry name" value="Aminoglycoside_PTrfase"/>
</dbReference>
<dbReference type="InterPro" id="IPR041726">
    <property type="entry name" value="ACAD10_11_N"/>
</dbReference>
<proteinExistence type="predicted"/>
<evidence type="ECO:0000313" key="2">
    <source>
        <dbReference type="EMBL" id="MEJ8827386.1"/>
    </source>
</evidence>
<sequence>MKRDDCALAQDVEPVREAFRFDERRLAQWLRANVDEQAGTPQVSQFRGGQSNPTYRVDTARGSYVLRRKPPGDLLKGAHAVDREHRVLAALHKAAFPVPRVHALCLDRDVIGTEFYVMDRVEGRVFWNPRLPEVAAPQRAAYCDAMNETIARLHGIDPAAIGLADYGRTGGYFERQIARWSGQYRDDALAGRDPNMDRLAEWLPQHVPAGDETAISHGDFRCDNMIFHPTEPRVLAVLDWELSTLGHPLADFSYHAMMYRLPPSIMHGLLGEDLALLGLTSEADYVAAYARRTGRDGIPNYAFYIAFNMFRLAAILHGIKGRLLRGTASSARAVDMAKNVEPLAQLAWQQAELAMREAG</sequence>
<keyword evidence="3" id="KW-1185">Reference proteome</keyword>
<dbReference type="RefSeq" id="WP_340368411.1">
    <property type="nucleotide sequence ID" value="NZ_JBBKZV010000067.1"/>
</dbReference>
<feature type="domain" description="Aminoglycoside phosphotransferase" evidence="1">
    <location>
        <begin position="43"/>
        <end position="264"/>
    </location>
</feature>
<dbReference type="CDD" id="cd05154">
    <property type="entry name" value="ACAD10_11_N-like"/>
    <property type="match status" value="1"/>
</dbReference>
<accession>A0ABU8WBF3</accession>
<dbReference type="Gene3D" id="3.90.1200.10">
    <property type="match status" value="1"/>
</dbReference>
<dbReference type="Proteomes" id="UP001363010">
    <property type="component" value="Unassembled WGS sequence"/>
</dbReference>
<dbReference type="PANTHER" id="PTHR47829:SF1">
    <property type="entry name" value="HAD FAMILY PHOSPHATASE"/>
    <property type="match status" value="1"/>
</dbReference>
<dbReference type="InterPro" id="IPR011009">
    <property type="entry name" value="Kinase-like_dom_sf"/>
</dbReference>
<comment type="caution">
    <text evidence="2">The sequence shown here is derived from an EMBL/GenBank/DDBJ whole genome shotgun (WGS) entry which is preliminary data.</text>
</comment>
<evidence type="ECO:0000259" key="1">
    <source>
        <dbReference type="Pfam" id="PF01636"/>
    </source>
</evidence>